<accession>A0A1G9Z3Q9</accession>
<evidence type="ECO:0000313" key="3">
    <source>
        <dbReference type="EMBL" id="SDN15934.1"/>
    </source>
</evidence>
<organism evidence="3 4">
    <name type="scientific">Acetanaerobacterium elongatum</name>
    <dbReference type="NCBI Taxonomy" id="258515"/>
    <lineage>
        <taxon>Bacteria</taxon>
        <taxon>Bacillati</taxon>
        <taxon>Bacillota</taxon>
        <taxon>Clostridia</taxon>
        <taxon>Eubacteriales</taxon>
        <taxon>Oscillospiraceae</taxon>
        <taxon>Acetanaerobacterium</taxon>
    </lineage>
</organism>
<protein>
    <submittedName>
        <fullName evidence="3">Glycosyltransferase involved in cell wall bisynthesis</fullName>
    </submittedName>
</protein>
<feature type="domain" description="Glycosyltransferase subfamily 4-like N-terminal" evidence="2">
    <location>
        <begin position="4"/>
        <end position="145"/>
    </location>
</feature>
<dbReference type="GO" id="GO:0016757">
    <property type="term" value="F:glycosyltransferase activity"/>
    <property type="evidence" value="ECO:0007669"/>
    <property type="project" value="InterPro"/>
</dbReference>
<dbReference type="PANTHER" id="PTHR12526">
    <property type="entry name" value="GLYCOSYLTRANSFERASE"/>
    <property type="match status" value="1"/>
</dbReference>
<evidence type="ECO:0000259" key="1">
    <source>
        <dbReference type="Pfam" id="PF00534"/>
    </source>
</evidence>
<gene>
    <name evidence="3" type="ORF">SAMN05192585_11281</name>
</gene>
<name>A0A1G9Z3Q9_9FIRM</name>
<dbReference type="EMBL" id="FNID01000012">
    <property type="protein sequence ID" value="SDN15934.1"/>
    <property type="molecule type" value="Genomic_DNA"/>
</dbReference>
<dbReference type="Proteomes" id="UP000199182">
    <property type="component" value="Unassembled WGS sequence"/>
</dbReference>
<dbReference type="InterPro" id="IPR001296">
    <property type="entry name" value="Glyco_trans_1"/>
</dbReference>
<dbReference type="Pfam" id="PF13439">
    <property type="entry name" value="Glyco_transf_4"/>
    <property type="match status" value="1"/>
</dbReference>
<evidence type="ECO:0000259" key="2">
    <source>
        <dbReference type="Pfam" id="PF13439"/>
    </source>
</evidence>
<evidence type="ECO:0000313" key="4">
    <source>
        <dbReference type="Proteomes" id="UP000199182"/>
    </source>
</evidence>
<dbReference type="SUPFAM" id="SSF53756">
    <property type="entry name" value="UDP-Glycosyltransferase/glycogen phosphorylase"/>
    <property type="match status" value="1"/>
</dbReference>
<dbReference type="AlphaFoldDB" id="A0A1G9Z3Q9"/>
<dbReference type="Gene3D" id="3.40.50.2000">
    <property type="entry name" value="Glycogen Phosphorylase B"/>
    <property type="match status" value="2"/>
</dbReference>
<proteinExistence type="predicted"/>
<dbReference type="InterPro" id="IPR028098">
    <property type="entry name" value="Glyco_trans_4-like_N"/>
</dbReference>
<keyword evidence="4" id="KW-1185">Reference proteome</keyword>
<feature type="domain" description="Glycosyl transferase family 1" evidence="1">
    <location>
        <begin position="156"/>
        <end position="310"/>
    </location>
</feature>
<reference evidence="3 4" key="1">
    <citation type="submission" date="2016-10" db="EMBL/GenBank/DDBJ databases">
        <authorList>
            <person name="de Groot N.N."/>
        </authorList>
    </citation>
    <scope>NUCLEOTIDE SEQUENCE [LARGE SCALE GENOMIC DNA]</scope>
    <source>
        <strain evidence="3 4">CGMCC 1.5012</strain>
    </source>
</reference>
<dbReference type="Pfam" id="PF00534">
    <property type="entry name" value="Glycos_transf_1"/>
    <property type="match status" value="1"/>
</dbReference>
<keyword evidence="3" id="KW-0808">Transferase</keyword>
<dbReference type="STRING" id="258515.SAMN05192585_11281"/>
<sequence length="335" mass="37227">MTVLCNGFAELGIDVTLIVQQDTRKAYPLDERVHLVGTPVSVKIPVLRSLLRGFKLRKQLKALQPDIIVSFLTWMNIVTIVHSAGLKIPVIVSERNDPASDGFFYKLLRRLVYPCASGFVFQTKDAQAYFSEKIQQRSVVIYNPIMAALPAETKVRNPHRVVAVGRLEAQKNYPLLFRAFSTLPEAYTLDVYGSGSLREEFVALLSELKLGNRVTLHGSVPDVLEQIKDAAVYVLPSSYEGMPNALIEAMAVGLPCIATDCPCGGVRALVKDRENGLLVPVNDEKALSAAMLELLQDTALQDRLSHNAKEIKTTLSADKIRSQWLEYIQQVIKKH</sequence>